<gene>
    <name evidence="1" type="ORF">IW16_05535</name>
</gene>
<evidence type="ECO:0000313" key="2">
    <source>
        <dbReference type="Proteomes" id="UP000028719"/>
    </source>
</evidence>
<name>A0ABR4UNR7_9FLAO</name>
<accession>A0ABR4UNR7</accession>
<dbReference type="EMBL" id="JPRI01000002">
    <property type="protein sequence ID" value="KFF26759.1"/>
    <property type="molecule type" value="Genomic_DNA"/>
</dbReference>
<comment type="caution">
    <text evidence="1">The sequence shown here is derived from an EMBL/GenBank/DDBJ whole genome shotgun (WGS) entry which is preliminary data.</text>
</comment>
<keyword evidence="2" id="KW-1185">Reference proteome</keyword>
<evidence type="ECO:0000313" key="1">
    <source>
        <dbReference type="EMBL" id="KFF26759.1"/>
    </source>
</evidence>
<evidence type="ECO:0008006" key="3">
    <source>
        <dbReference type="Google" id="ProtNLM"/>
    </source>
</evidence>
<proteinExistence type="predicted"/>
<sequence length="148" mass="17180">MLLCLNLKELINNLMKKLLVLSLFCLAAEISAQKKEYDQKMIGCYKGSEANQQVDGISKYWVSCRLEKGKSILMFVAIDKDGDVRQETENGTWWTKDGKYYELHNYDKVTDVYNYEVLENGDVKFQSIELMGKKDNTYTFTDTKIVED</sequence>
<reference evidence="1 2" key="1">
    <citation type="submission" date="2014-07" db="EMBL/GenBank/DDBJ databases">
        <title>Genome of Chryseobacterium vrystaatense LMG 22846.</title>
        <authorList>
            <person name="Pipes S.E."/>
            <person name="Stropko S.J."/>
            <person name="Newman J.D."/>
        </authorList>
    </citation>
    <scope>NUCLEOTIDE SEQUENCE [LARGE SCALE GENOMIC DNA]</scope>
    <source>
        <strain evidence="1 2">LMG 22846</strain>
    </source>
</reference>
<protein>
    <recommendedName>
        <fullName evidence="3">NlpE N-terminal domain-containing protein</fullName>
    </recommendedName>
</protein>
<organism evidence="1 2">
    <name type="scientific">Chryseobacterium vrystaatense</name>
    <dbReference type="NCBI Taxonomy" id="307480"/>
    <lineage>
        <taxon>Bacteria</taxon>
        <taxon>Pseudomonadati</taxon>
        <taxon>Bacteroidota</taxon>
        <taxon>Flavobacteriia</taxon>
        <taxon>Flavobacteriales</taxon>
        <taxon>Weeksellaceae</taxon>
        <taxon>Chryseobacterium group</taxon>
        <taxon>Chryseobacterium</taxon>
    </lineage>
</organism>
<dbReference type="Proteomes" id="UP000028719">
    <property type="component" value="Unassembled WGS sequence"/>
</dbReference>